<dbReference type="EMBL" id="VAWE01000001">
    <property type="protein sequence ID" value="TLQ42019.1"/>
    <property type="molecule type" value="Genomic_DNA"/>
</dbReference>
<dbReference type="AlphaFoldDB" id="A0A5R9DYY0"/>
<sequence>MSDSREEGDRFTYEEVSGQGGCGVAKSEASKPSRRRRSRLAVILSATAVAVALPTASASADQLQNLPQSASALEVRFSPAYDYDGDGCYAATAIAPDGYLNPGLKPGGKVNGGCHDKSDLDRAQTYSRAKCNNGWCAIMYSSYFEKDQAVWGSGLGGHRHDWEDVISWVNQSTNQVEYVSTTQHGEVVTYPRSQVRFDGSHPKVVYHKHGIRTHFFRLANSNDEPPENDYHNWRYPPLIGYGSWHSNELRNMLMNSDFGSASIKITDKDDRFRNTLNGGKPSGIPFNPWAF</sequence>
<keyword evidence="3" id="KW-1185">Reference proteome</keyword>
<comment type="caution">
    <text evidence="2">The sequence shown here is derived from an EMBL/GenBank/DDBJ whole genome shotgun (WGS) entry which is preliminary data.</text>
</comment>
<protein>
    <recommendedName>
        <fullName evidence="4">Necrosis inducing protein (NPP1)</fullName>
    </recommendedName>
</protein>
<accession>A0A5R9DYY0</accession>
<gene>
    <name evidence="2" type="ORF">FEF34_00925</name>
</gene>
<proteinExistence type="predicted"/>
<organism evidence="2 3">
    <name type="scientific">Streptomyces marianii</name>
    <dbReference type="NCBI Taxonomy" id="1817406"/>
    <lineage>
        <taxon>Bacteria</taxon>
        <taxon>Bacillati</taxon>
        <taxon>Actinomycetota</taxon>
        <taxon>Actinomycetes</taxon>
        <taxon>Kitasatosporales</taxon>
        <taxon>Streptomycetaceae</taxon>
        <taxon>Streptomyces</taxon>
    </lineage>
</organism>
<feature type="region of interest" description="Disordered" evidence="1">
    <location>
        <begin position="1"/>
        <end position="33"/>
    </location>
</feature>
<dbReference type="Pfam" id="PF05630">
    <property type="entry name" value="NPP1"/>
    <property type="match status" value="1"/>
</dbReference>
<dbReference type="OrthoDB" id="4274514at2"/>
<feature type="compositionally biased region" description="Basic and acidic residues" evidence="1">
    <location>
        <begin position="1"/>
        <end position="13"/>
    </location>
</feature>
<dbReference type="InterPro" id="IPR008701">
    <property type="entry name" value="NPP1"/>
</dbReference>
<dbReference type="Proteomes" id="UP000305921">
    <property type="component" value="Unassembled WGS sequence"/>
</dbReference>
<dbReference type="PIRSF" id="PIRSF029958">
    <property type="entry name" value="Necrosis-inducing_protein"/>
    <property type="match status" value="1"/>
</dbReference>
<dbReference type="PANTHER" id="PTHR33657">
    <property type="entry name" value="DOMAIN PROTEIN, PUTATIVE (AFU_ORTHOLOGUE AFUA_5G00600)-RELATED"/>
    <property type="match status" value="1"/>
</dbReference>
<reference evidence="2 3" key="1">
    <citation type="submission" date="2019-05" db="EMBL/GenBank/DDBJ databases">
        <title>Streptomyces marianii sp. nov., a novel marine actinomycete from southern coast of India.</title>
        <authorList>
            <person name="Iniyan A.M."/>
            <person name="Wink J."/>
            <person name="Ramprasad E."/>
            <person name="Ramana C.V."/>
            <person name="Bunk B."/>
            <person name="Sproer C."/>
            <person name="Joseph F.-J.R.S."/>
            <person name="Vincent S.G.P."/>
        </authorList>
    </citation>
    <scope>NUCLEOTIDE SEQUENCE [LARGE SCALE GENOMIC DNA]</scope>
    <source>
        <strain evidence="2 3">ICN19</strain>
    </source>
</reference>
<dbReference type="PANTHER" id="PTHR33657:SF6">
    <property type="entry name" value="SECRETED PROTEIN"/>
    <property type="match status" value="1"/>
</dbReference>
<name>A0A5R9DYY0_9ACTN</name>
<evidence type="ECO:0000313" key="3">
    <source>
        <dbReference type="Proteomes" id="UP000305921"/>
    </source>
</evidence>
<evidence type="ECO:0008006" key="4">
    <source>
        <dbReference type="Google" id="ProtNLM"/>
    </source>
</evidence>
<evidence type="ECO:0000256" key="1">
    <source>
        <dbReference type="SAM" id="MobiDB-lite"/>
    </source>
</evidence>
<evidence type="ECO:0000313" key="2">
    <source>
        <dbReference type="EMBL" id="TLQ42019.1"/>
    </source>
</evidence>